<reference evidence="2" key="1">
    <citation type="submission" date="2021-02" db="EMBL/GenBank/DDBJ databases">
        <authorList>
            <person name="Nowell W R."/>
        </authorList>
    </citation>
    <scope>NUCLEOTIDE SEQUENCE</scope>
</reference>
<dbReference type="OrthoDB" id="10063011at2759"/>
<name>A0A814GJC4_ADIRI</name>
<comment type="caution">
    <text evidence="2">The sequence shown here is derived from an EMBL/GenBank/DDBJ whole genome shotgun (WGS) entry which is preliminary data.</text>
</comment>
<keyword evidence="1" id="KW-1133">Transmembrane helix</keyword>
<feature type="transmembrane region" description="Helical" evidence="1">
    <location>
        <begin position="7"/>
        <end position="29"/>
    </location>
</feature>
<sequence>MKLSESTILAITAGIAGVATLFTLIGLTTPKWLRNGYGLWNCNNVCSPSTATLTILSLLCLVASFILLIILLIRAFPRKFRYIPLCLLIIGTLFLLISTASYLRHAKIIGYSYELVVTGHAFAYFASIILAFWFGTTINEKSAARSITQPPTITLPTSRGL</sequence>
<dbReference type="EMBL" id="CAJNOR010000746">
    <property type="protein sequence ID" value="CAF0997248.1"/>
    <property type="molecule type" value="Genomic_DNA"/>
</dbReference>
<dbReference type="EMBL" id="CAJNOJ010000201">
    <property type="protein sequence ID" value="CAF1281746.1"/>
    <property type="molecule type" value="Genomic_DNA"/>
</dbReference>
<proteinExistence type="predicted"/>
<accession>A0A814GJC4</accession>
<evidence type="ECO:0000313" key="3">
    <source>
        <dbReference type="EMBL" id="CAF1281746.1"/>
    </source>
</evidence>
<feature type="transmembrane region" description="Helical" evidence="1">
    <location>
        <begin position="115"/>
        <end position="135"/>
    </location>
</feature>
<keyword evidence="1" id="KW-0472">Membrane</keyword>
<dbReference type="AlphaFoldDB" id="A0A814GJC4"/>
<gene>
    <name evidence="3" type="ORF">EDS130_LOCUS29593</name>
    <name evidence="2" type="ORF">XAT740_LOCUS13012</name>
</gene>
<keyword evidence="4" id="KW-1185">Reference proteome</keyword>
<feature type="transmembrane region" description="Helical" evidence="1">
    <location>
        <begin position="49"/>
        <end position="73"/>
    </location>
</feature>
<organism evidence="2 4">
    <name type="scientific">Adineta ricciae</name>
    <name type="common">Rotifer</name>
    <dbReference type="NCBI Taxonomy" id="249248"/>
    <lineage>
        <taxon>Eukaryota</taxon>
        <taxon>Metazoa</taxon>
        <taxon>Spiralia</taxon>
        <taxon>Gnathifera</taxon>
        <taxon>Rotifera</taxon>
        <taxon>Eurotatoria</taxon>
        <taxon>Bdelloidea</taxon>
        <taxon>Adinetida</taxon>
        <taxon>Adinetidae</taxon>
        <taxon>Adineta</taxon>
    </lineage>
</organism>
<dbReference type="Proteomes" id="UP000663828">
    <property type="component" value="Unassembled WGS sequence"/>
</dbReference>
<evidence type="ECO:0000256" key="1">
    <source>
        <dbReference type="SAM" id="Phobius"/>
    </source>
</evidence>
<dbReference type="Proteomes" id="UP000663852">
    <property type="component" value="Unassembled WGS sequence"/>
</dbReference>
<evidence type="ECO:0000313" key="2">
    <source>
        <dbReference type="EMBL" id="CAF0997248.1"/>
    </source>
</evidence>
<keyword evidence="1" id="KW-0812">Transmembrane</keyword>
<evidence type="ECO:0000313" key="4">
    <source>
        <dbReference type="Proteomes" id="UP000663828"/>
    </source>
</evidence>
<protein>
    <submittedName>
        <fullName evidence="2">Uncharacterized protein</fullName>
    </submittedName>
</protein>
<feature type="transmembrane region" description="Helical" evidence="1">
    <location>
        <begin position="85"/>
        <end position="103"/>
    </location>
</feature>